<evidence type="ECO:0000313" key="3">
    <source>
        <dbReference type="Proteomes" id="UP000030763"/>
    </source>
</evidence>
<keyword evidence="3" id="KW-1185">Reference proteome</keyword>
<dbReference type="GeneID" id="25338611"/>
<feature type="region of interest" description="Disordered" evidence="1">
    <location>
        <begin position="1"/>
        <end position="20"/>
    </location>
</feature>
<reference evidence="2" key="1">
    <citation type="submission" date="2013-10" db="EMBL/GenBank/DDBJ databases">
        <title>Genomic analysis of the causative agents of coccidiosis in chickens.</title>
        <authorList>
            <person name="Reid A.J."/>
            <person name="Blake D."/>
            <person name="Billington K."/>
            <person name="Browne H."/>
            <person name="Dunn M."/>
            <person name="Hung S."/>
            <person name="Kawahara F."/>
            <person name="Miranda-Saavedra D."/>
            <person name="Mourier T."/>
            <person name="Nagra H."/>
            <person name="Otto T.D."/>
            <person name="Rawlings N."/>
            <person name="Sanchez A."/>
            <person name="Sanders M."/>
            <person name="Subramaniam C."/>
            <person name="Tay Y."/>
            <person name="Dear P."/>
            <person name="Doerig C."/>
            <person name="Gruber A."/>
            <person name="Parkinson J."/>
            <person name="Shirley M."/>
            <person name="Wan K.L."/>
            <person name="Berriman M."/>
            <person name="Tomley F."/>
            <person name="Pain A."/>
        </authorList>
    </citation>
    <scope>NUCLEOTIDE SEQUENCE [LARGE SCALE GENOMIC DNA]</scope>
    <source>
        <strain evidence="2">Weybridge</strain>
    </source>
</reference>
<sequence length="103" mass="11157">MSSPHFGVPPVAVREESAGMEPEEEGFVEAVEAAEAVADAAAVVDAEEEVVRGDSRVPEEEAGVGVAEGVVEVVVEGVEEHLRWWLYRIGLKEFLCPKGRQIR</sequence>
<protein>
    <submittedName>
        <fullName evidence="2">Uncharacterized protein</fullName>
    </submittedName>
</protein>
<dbReference type="RefSeq" id="XP_013338554.1">
    <property type="nucleotide sequence ID" value="XM_013483100.1"/>
</dbReference>
<gene>
    <name evidence="2" type="ORF">EMWEY_00046250</name>
</gene>
<name>U6MHF7_EIMMA</name>
<evidence type="ECO:0000313" key="2">
    <source>
        <dbReference type="EMBL" id="CDJ61904.1"/>
    </source>
</evidence>
<dbReference type="EMBL" id="HG722275">
    <property type="protein sequence ID" value="CDJ61904.1"/>
    <property type="molecule type" value="Genomic_DNA"/>
</dbReference>
<dbReference type="Proteomes" id="UP000030763">
    <property type="component" value="Unassembled WGS sequence"/>
</dbReference>
<proteinExistence type="predicted"/>
<dbReference type="VEuPathDB" id="ToxoDB:EMWEY_00046250"/>
<evidence type="ECO:0000256" key="1">
    <source>
        <dbReference type="SAM" id="MobiDB-lite"/>
    </source>
</evidence>
<accession>U6MHF7</accession>
<dbReference type="AlphaFoldDB" id="U6MHF7"/>
<reference evidence="2" key="2">
    <citation type="submission" date="2013-10" db="EMBL/GenBank/DDBJ databases">
        <authorList>
            <person name="Aslett M."/>
        </authorList>
    </citation>
    <scope>NUCLEOTIDE SEQUENCE [LARGE SCALE GENOMIC DNA]</scope>
    <source>
        <strain evidence="2">Weybridge</strain>
    </source>
</reference>
<organism evidence="2 3">
    <name type="scientific">Eimeria maxima</name>
    <name type="common">Coccidian parasite</name>
    <dbReference type="NCBI Taxonomy" id="5804"/>
    <lineage>
        <taxon>Eukaryota</taxon>
        <taxon>Sar</taxon>
        <taxon>Alveolata</taxon>
        <taxon>Apicomplexa</taxon>
        <taxon>Conoidasida</taxon>
        <taxon>Coccidia</taxon>
        <taxon>Eucoccidiorida</taxon>
        <taxon>Eimeriorina</taxon>
        <taxon>Eimeriidae</taxon>
        <taxon>Eimeria</taxon>
    </lineage>
</organism>